<sequence length="62" mass="6600">MSQFSPLISETLGRSSYSGHLLPLESEQAAAYASNSSNTLPRVSMPIFATVTAVTRVTAARQ</sequence>
<accession>A0A975WV77</accession>
<reference evidence="1 2" key="1">
    <citation type="submission" date="2018-01" db="EMBL/GenBank/DDBJ databases">
        <authorList>
            <person name="Clerissi C."/>
        </authorList>
    </citation>
    <scope>NUCLEOTIDE SEQUENCE [LARGE SCALE GENOMIC DNA]</scope>
    <source>
        <strain evidence="1">Cupriavidus taiwanensis STM 3521</strain>
    </source>
</reference>
<evidence type="ECO:0000313" key="2">
    <source>
        <dbReference type="Proteomes" id="UP000256297"/>
    </source>
</evidence>
<evidence type="ECO:0000313" key="1">
    <source>
        <dbReference type="EMBL" id="SOY44408.1"/>
    </source>
</evidence>
<dbReference type="Proteomes" id="UP000256297">
    <property type="component" value="Chromosome CBM2589_b"/>
</dbReference>
<proteinExistence type="predicted"/>
<dbReference type="EMBL" id="OFSP01000004">
    <property type="protein sequence ID" value="SOY44408.1"/>
    <property type="molecule type" value="Genomic_DNA"/>
</dbReference>
<name>A0A975WV77_9BURK</name>
<organism evidence="1 2">
    <name type="scientific">Cupriavidus taiwanensis</name>
    <dbReference type="NCBI Taxonomy" id="164546"/>
    <lineage>
        <taxon>Bacteria</taxon>
        <taxon>Pseudomonadati</taxon>
        <taxon>Pseudomonadota</taxon>
        <taxon>Betaproteobacteria</taxon>
        <taxon>Burkholderiales</taxon>
        <taxon>Burkholderiaceae</taxon>
        <taxon>Cupriavidus</taxon>
    </lineage>
</organism>
<comment type="caution">
    <text evidence="1">The sequence shown here is derived from an EMBL/GenBank/DDBJ whole genome shotgun (WGS) entry which is preliminary data.</text>
</comment>
<dbReference type="AlphaFoldDB" id="A0A975WV77"/>
<gene>
    <name evidence="1" type="ORF">CBM2589_B120371</name>
</gene>
<protein>
    <submittedName>
        <fullName evidence="1">Uncharacterized protein</fullName>
    </submittedName>
</protein>